<accession>A0A916RP05</accession>
<dbReference type="EMBL" id="BMIF01000003">
    <property type="protein sequence ID" value="GGA62377.1"/>
    <property type="molecule type" value="Genomic_DNA"/>
</dbReference>
<keyword evidence="5" id="KW-0998">Cell outer membrane</keyword>
<keyword evidence="2" id="KW-0732">Signal</keyword>
<reference evidence="8" key="1">
    <citation type="journal article" date="2014" name="Int. J. Syst. Evol. Microbiol.">
        <title>Complete genome sequence of Corynebacterium casei LMG S-19264T (=DSM 44701T), isolated from a smear-ripened cheese.</title>
        <authorList>
            <consortium name="US DOE Joint Genome Institute (JGI-PGF)"/>
            <person name="Walter F."/>
            <person name="Albersmeier A."/>
            <person name="Kalinowski J."/>
            <person name="Ruckert C."/>
        </authorList>
    </citation>
    <scope>NUCLEOTIDE SEQUENCE</scope>
    <source>
        <strain evidence="8">CGMCC 1.15320</strain>
    </source>
</reference>
<dbReference type="RefSeq" id="WP_244630272.1">
    <property type="nucleotide sequence ID" value="NZ_BMIF01000003.1"/>
</dbReference>
<comment type="caution">
    <text evidence="8">The sequence shown here is derived from an EMBL/GenBank/DDBJ whole genome shotgun (WGS) entry which is preliminary data.</text>
</comment>
<sequence length="80" mass="8797">MLRKTGSTERVSGMNVRTTMTIVLLGATVALTACGRKGDLDTPYQAAVEARKEAERNNEPLPPAPKEPVKERKFFLDPLI</sequence>
<comment type="subcellular location">
    <subcellularLocation>
        <location evidence="1">Cell outer membrane</location>
        <topology evidence="1">Lipid-anchor</topology>
    </subcellularLocation>
</comment>
<protein>
    <recommendedName>
        <fullName evidence="10">Lipoprotein</fullName>
    </recommendedName>
</protein>
<evidence type="ECO:0000256" key="4">
    <source>
        <dbReference type="ARBA" id="ARBA00023139"/>
    </source>
</evidence>
<proteinExistence type="predicted"/>
<dbReference type="PROSITE" id="PS51257">
    <property type="entry name" value="PROKAR_LIPOPROTEIN"/>
    <property type="match status" value="1"/>
</dbReference>
<evidence type="ECO:0000256" key="6">
    <source>
        <dbReference type="ARBA" id="ARBA00023288"/>
    </source>
</evidence>
<dbReference type="NCBIfam" id="NF047847">
    <property type="entry name" value="SS_mature_LptM"/>
    <property type="match status" value="1"/>
</dbReference>
<evidence type="ECO:0000256" key="3">
    <source>
        <dbReference type="ARBA" id="ARBA00023136"/>
    </source>
</evidence>
<gene>
    <name evidence="8" type="ORF">GCM10011385_15120</name>
</gene>
<keyword evidence="3" id="KW-0472">Membrane</keyword>
<keyword evidence="4" id="KW-0564">Palmitate</keyword>
<evidence type="ECO:0000256" key="5">
    <source>
        <dbReference type="ARBA" id="ARBA00023237"/>
    </source>
</evidence>
<evidence type="ECO:0000256" key="2">
    <source>
        <dbReference type="ARBA" id="ARBA00022729"/>
    </source>
</evidence>
<evidence type="ECO:0008006" key="10">
    <source>
        <dbReference type="Google" id="ProtNLM"/>
    </source>
</evidence>
<evidence type="ECO:0000313" key="8">
    <source>
        <dbReference type="EMBL" id="GGA62377.1"/>
    </source>
</evidence>
<dbReference type="GO" id="GO:0009279">
    <property type="term" value="C:cell outer membrane"/>
    <property type="evidence" value="ECO:0007669"/>
    <property type="project" value="UniProtKB-SubCell"/>
</dbReference>
<evidence type="ECO:0000313" key="9">
    <source>
        <dbReference type="Proteomes" id="UP000636264"/>
    </source>
</evidence>
<dbReference type="InterPro" id="IPR032831">
    <property type="entry name" value="LptM_cons"/>
</dbReference>
<keyword evidence="9" id="KW-1185">Reference proteome</keyword>
<feature type="compositionally biased region" description="Basic and acidic residues" evidence="7">
    <location>
        <begin position="49"/>
        <end position="58"/>
    </location>
</feature>
<dbReference type="Pfam" id="PF13627">
    <property type="entry name" value="LptM_cons"/>
    <property type="match status" value="1"/>
</dbReference>
<feature type="region of interest" description="Disordered" evidence="7">
    <location>
        <begin position="49"/>
        <end position="80"/>
    </location>
</feature>
<feature type="compositionally biased region" description="Basic and acidic residues" evidence="7">
    <location>
        <begin position="67"/>
        <end position="80"/>
    </location>
</feature>
<keyword evidence="6" id="KW-0449">Lipoprotein</keyword>
<evidence type="ECO:0000256" key="7">
    <source>
        <dbReference type="SAM" id="MobiDB-lite"/>
    </source>
</evidence>
<evidence type="ECO:0000256" key="1">
    <source>
        <dbReference type="ARBA" id="ARBA00004459"/>
    </source>
</evidence>
<reference evidence="8" key="2">
    <citation type="submission" date="2020-09" db="EMBL/GenBank/DDBJ databases">
        <authorList>
            <person name="Sun Q."/>
            <person name="Zhou Y."/>
        </authorList>
    </citation>
    <scope>NUCLEOTIDE SEQUENCE</scope>
    <source>
        <strain evidence="8">CGMCC 1.15320</strain>
    </source>
</reference>
<organism evidence="8 9">
    <name type="scientific">Nitratireductor aestuarii</name>
    <dbReference type="NCBI Taxonomy" id="1735103"/>
    <lineage>
        <taxon>Bacteria</taxon>
        <taxon>Pseudomonadati</taxon>
        <taxon>Pseudomonadota</taxon>
        <taxon>Alphaproteobacteria</taxon>
        <taxon>Hyphomicrobiales</taxon>
        <taxon>Phyllobacteriaceae</taxon>
        <taxon>Nitratireductor</taxon>
    </lineage>
</organism>
<dbReference type="AlphaFoldDB" id="A0A916RP05"/>
<dbReference type="Proteomes" id="UP000636264">
    <property type="component" value="Unassembled WGS sequence"/>
</dbReference>
<name>A0A916RP05_9HYPH</name>